<evidence type="ECO:0000313" key="1">
    <source>
        <dbReference type="EMBL" id="RIB00585.1"/>
    </source>
</evidence>
<name>A0A397TR36_9GLOM</name>
<dbReference type="EMBL" id="QKWP01003927">
    <property type="protein sequence ID" value="RIB00585.1"/>
    <property type="molecule type" value="Genomic_DNA"/>
</dbReference>
<dbReference type="OrthoDB" id="25503at2759"/>
<protein>
    <submittedName>
        <fullName evidence="1">Uncharacterized protein</fullName>
    </submittedName>
</protein>
<proteinExistence type="predicted"/>
<accession>A0A397TR36</accession>
<keyword evidence="2" id="KW-1185">Reference proteome</keyword>
<dbReference type="AlphaFoldDB" id="A0A397TR36"/>
<organism evidence="1 2">
    <name type="scientific">Gigaspora rosea</name>
    <dbReference type="NCBI Taxonomy" id="44941"/>
    <lineage>
        <taxon>Eukaryota</taxon>
        <taxon>Fungi</taxon>
        <taxon>Fungi incertae sedis</taxon>
        <taxon>Mucoromycota</taxon>
        <taxon>Glomeromycotina</taxon>
        <taxon>Glomeromycetes</taxon>
        <taxon>Diversisporales</taxon>
        <taxon>Gigasporaceae</taxon>
        <taxon>Gigaspora</taxon>
    </lineage>
</organism>
<dbReference type="Proteomes" id="UP000266673">
    <property type="component" value="Unassembled WGS sequence"/>
</dbReference>
<evidence type="ECO:0000313" key="2">
    <source>
        <dbReference type="Proteomes" id="UP000266673"/>
    </source>
</evidence>
<feature type="non-terminal residue" evidence="1">
    <location>
        <position position="65"/>
    </location>
</feature>
<dbReference type="Gene3D" id="2.60.120.920">
    <property type="match status" value="1"/>
</dbReference>
<reference evidence="1 2" key="1">
    <citation type="submission" date="2018-06" db="EMBL/GenBank/DDBJ databases">
        <title>Comparative genomics reveals the genomic features of Rhizophagus irregularis, R. cerebriforme, R. diaphanum and Gigaspora rosea, and their symbiotic lifestyle signature.</title>
        <authorList>
            <person name="Morin E."/>
            <person name="San Clemente H."/>
            <person name="Chen E.C.H."/>
            <person name="De La Providencia I."/>
            <person name="Hainaut M."/>
            <person name="Kuo A."/>
            <person name="Kohler A."/>
            <person name="Murat C."/>
            <person name="Tang N."/>
            <person name="Roy S."/>
            <person name="Loubradou J."/>
            <person name="Henrissat B."/>
            <person name="Grigoriev I.V."/>
            <person name="Corradi N."/>
            <person name="Roux C."/>
            <person name="Martin F.M."/>
        </authorList>
    </citation>
    <scope>NUCLEOTIDE SEQUENCE [LARGE SCALE GENOMIC DNA]</scope>
    <source>
        <strain evidence="1 2">DAOM 194757</strain>
    </source>
</reference>
<dbReference type="STRING" id="44941.A0A397TR36"/>
<sequence>MGDLDLITSYNDIVLPTAWDIEDKSPFIDIDSSGLEVNYTDPDDFKAAVVRANHPIPSECGIFYF</sequence>
<gene>
    <name evidence="1" type="ORF">C2G38_2129635</name>
</gene>
<comment type="caution">
    <text evidence="1">The sequence shown here is derived from an EMBL/GenBank/DDBJ whole genome shotgun (WGS) entry which is preliminary data.</text>
</comment>
<dbReference type="InterPro" id="IPR043136">
    <property type="entry name" value="B30.2/SPRY_sf"/>
</dbReference>